<feature type="compositionally biased region" description="Polar residues" evidence="1">
    <location>
        <begin position="640"/>
        <end position="652"/>
    </location>
</feature>
<feature type="region of interest" description="Disordered" evidence="1">
    <location>
        <begin position="780"/>
        <end position="814"/>
    </location>
</feature>
<feature type="region of interest" description="Disordered" evidence="1">
    <location>
        <begin position="116"/>
        <end position="176"/>
    </location>
</feature>
<feature type="compositionally biased region" description="Basic and acidic residues" evidence="1">
    <location>
        <begin position="1597"/>
        <end position="1609"/>
    </location>
</feature>
<dbReference type="EMBL" id="JAKWBI020000040">
    <property type="protein sequence ID" value="KAJ2905008.1"/>
    <property type="molecule type" value="Genomic_DNA"/>
</dbReference>
<keyword evidence="3" id="KW-1185">Reference proteome</keyword>
<feature type="region of interest" description="Disordered" evidence="1">
    <location>
        <begin position="204"/>
        <end position="340"/>
    </location>
</feature>
<accession>A0AAD5RVC0</accession>
<feature type="compositionally biased region" description="Polar residues" evidence="1">
    <location>
        <begin position="67"/>
        <end position="89"/>
    </location>
</feature>
<feature type="compositionally biased region" description="Low complexity" evidence="1">
    <location>
        <begin position="1427"/>
        <end position="1438"/>
    </location>
</feature>
<name>A0AAD5RVC0_9PEZI</name>
<feature type="region of interest" description="Disordered" evidence="1">
    <location>
        <begin position="703"/>
        <end position="767"/>
    </location>
</feature>
<feature type="compositionally biased region" description="Low complexity" evidence="1">
    <location>
        <begin position="1129"/>
        <end position="1140"/>
    </location>
</feature>
<comment type="caution">
    <text evidence="2">The sequence shown here is derived from an EMBL/GenBank/DDBJ whole genome shotgun (WGS) entry which is preliminary data.</text>
</comment>
<feature type="compositionally biased region" description="Pro residues" evidence="1">
    <location>
        <begin position="531"/>
        <end position="551"/>
    </location>
</feature>
<reference evidence="2" key="1">
    <citation type="submission" date="2022-07" db="EMBL/GenBank/DDBJ databases">
        <title>Draft genome sequence of Zalerion maritima ATCC 34329, a (micro)plastics degrading marine fungus.</title>
        <authorList>
            <person name="Paco A."/>
            <person name="Goncalves M.F.M."/>
            <person name="Rocha-Santos T.A.P."/>
            <person name="Alves A."/>
        </authorList>
    </citation>
    <scope>NUCLEOTIDE SEQUENCE</scope>
    <source>
        <strain evidence="2">ATCC 34329</strain>
    </source>
</reference>
<gene>
    <name evidence="2" type="ORF">MKZ38_006664</name>
</gene>
<feature type="region of interest" description="Disordered" evidence="1">
    <location>
        <begin position="1082"/>
        <end position="1153"/>
    </location>
</feature>
<proteinExistence type="predicted"/>
<feature type="region of interest" description="Disordered" evidence="1">
    <location>
        <begin position="65"/>
        <end position="93"/>
    </location>
</feature>
<feature type="compositionally biased region" description="Low complexity" evidence="1">
    <location>
        <begin position="166"/>
        <end position="176"/>
    </location>
</feature>
<feature type="compositionally biased region" description="Polar residues" evidence="1">
    <location>
        <begin position="886"/>
        <end position="913"/>
    </location>
</feature>
<organism evidence="2 3">
    <name type="scientific">Zalerion maritima</name>
    <dbReference type="NCBI Taxonomy" id="339359"/>
    <lineage>
        <taxon>Eukaryota</taxon>
        <taxon>Fungi</taxon>
        <taxon>Dikarya</taxon>
        <taxon>Ascomycota</taxon>
        <taxon>Pezizomycotina</taxon>
        <taxon>Sordariomycetes</taxon>
        <taxon>Lulworthiomycetidae</taxon>
        <taxon>Lulworthiales</taxon>
        <taxon>Lulworthiaceae</taxon>
        <taxon>Zalerion</taxon>
    </lineage>
</organism>
<sequence length="1609" mass="175834">MDQCSEPPDDGICTLVHPLLHKLAWDAEMARKNSMALDTEEYMAKIAEAKQNALGKIKDKLLDQKTVPGTEQESSIISQTPLHNPTSSQKTEEFPLLDTGPFQAAYSADVAGSLEEATASNPRSSASMTPGCLEKRWRSNTGSEADTGSQSSKQSTRSATPQSDPSQQSGSSSRSLWGLSRLLPKLSQQGKSKHQRDRTFTAESMAYTSSSDSSSAKNVPPPHKLQKMPSYTGLDDLPVPSRSASRRAPKTRDDGHASDSSIRISSFAVQRPLTPGGSGTDPRASVSHSAAPSLSVRKPSFGNNTGTPSGSRLHSRAQTPTSSCFDHPRDSRTSEASTGKISVDFDSRNISFNDPAIHFPKNKASRAQAATAEQVYEDCMERMRSHAIERARAIKEDRPSGAPYTRQGYVCADNPGEDFKIVYECPPNEEVARYAANPKPSECGPVQHEPNQYLDPLIKQAQWEKDNGIDPYAMHNVHQAQNILRPLASVSYVDRTYENPRPAPQPPQDRSDRHLRPANTLRRVFSANERPLPPLRGGPPTKPLPTIPPIEPGTSRRLSREIPYYQENIPPHNIVQHSRNRASTENTTFRQEGVPRALKEFSPRFGNSASDLRADSAQGALYPQPGFSLRVKPSQETIISSHSSQENFSDHLSTIDERSETRSVVTVIRAGQSVNPSENNLGPLIERLSYESTFDLRDIEAQLHGAPSRQGRRHSAPSVCPEGERRSIPQSEDGDATPALEVATTSGAENPFNRPLLPLTGRDGLTTPLKRVKSFSHLEGTSPIPVRSRVGGSPLLTPHHGGHKLPNAQKGVENDTPLRLGQRLQMRQNQRSLLELEHAAFGGPPHRDLQNGKQRFNVLYGPPGPPPNHPLPPDPPVKSCFRGQRETPSTPQNKGQKSTGENARNMSPNSYTLGQDIGRIDFRTQGPNNGGRNGEMAVPSPPSCKYNTRSKDGSTLSLKSQETNDSFGRKEPREAGYSVSPLRINKTYHGAHNDETPNDDQDQNARFQTFEMQDIIDAINMDAEEIKKTQEERLGDEMIKSPAQSRLTSDYLVRRTSSSLRSDATRTSASLRDLFKSGFQHNHSLDTSRSDDSHRPSAAHSASKMSGKSSLKSSVKSTVGAGGPHQEVSSSPGPGSIFSSTDEDRPSTSHFKGSANFLHKLKSKASFDVLRRRRSFVKGKHPSESNSSSSSGHMIDFKAFWNSGRSYRKGSADLELGTGDLTPAIPPLPNIGRLTMTIAEEDLERYGIRRDRNPERNGAETADHAVEPEDDREDERQKTLEKLRGRYPNNLDSVVEGETITNLIKKDGHSNKKRSGESRFPTQDTPAPHLLNLGMPHTPSSMNSSVEKMRHECKKLGAHNGSANEMESEVKEPLRNPVPAILTQGPTSSPSRASLVTVQEALLGSKSPNHSMPSRPLGFGPPEIPPRQASRQRAANASTISQMTGGSGHRQHRMVPQLREPDPRLGIAAKPNTPRLMKQPSYGQMPASFRSGRRGHTPIDITVHATAHPTEALSSPATVMSLAPKTGGENRVQEKSRAIASALPKVSHPTPLSLDMVVRGGAPGRITPIKQLRNVASAGVLGSETGEMNSPALTKKGSLERMSRMQEEE</sequence>
<dbReference type="Proteomes" id="UP001201980">
    <property type="component" value="Unassembled WGS sequence"/>
</dbReference>
<feature type="compositionally biased region" description="Polar residues" evidence="1">
    <location>
        <begin position="258"/>
        <end position="268"/>
    </location>
</feature>
<evidence type="ECO:0000313" key="2">
    <source>
        <dbReference type="EMBL" id="KAJ2905008.1"/>
    </source>
</evidence>
<feature type="region of interest" description="Disordered" evidence="1">
    <location>
        <begin position="841"/>
        <end position="981"/>
    </location>
</feature>
<evidence type="ECO:0000313" key="3">
    <source>
        <dbReference type="Proteomes" id="UP001201980"/>
    </source>
</evidence>
<feature type="region of interest" description="Disordered" evidence="1">
    <location>
        <begin position="640"/>
        <end position="660"/>
    </location>
</feature>
<feature type="compositionally biased region" description="Basic and acidic residues" evidence="1">
    <location>
        <begin position="1249"/>
        <end position="1267"/>
    </location>
</feature>
<feature type="region of interest" description="Disordered" evidence="1">
    <location>
        <begin position="496"/>
        <end position="555"/>
    </location>
</feature>
<protein>
    <submittedName>
        <fullName evidence="2">Uncharacterized protein</fullName>
    </submittedName>
</protein>
<feature type="compositionally biased region" description="Polar residues" evidence="1">
    <location>
        <begin position="118"/>
        <end position="128"/>
    </location>
</feature>
<feature type="compositionally biased region" description="Polar residues" evidence="1">
    <location>
        <begin position="301"/>
        <end position="324"/>
    </location>
</feature>
<feature type="compositionally biased region" description="Low complexity" evidence="1">
    <location>
        <begin position="1098"/>
        <end position="1117"/>
    </location>
</feature>
<evidence type="ECO:0000256" key="1">
    <source>
        <dbReference type="SAM" id="MobiDB-lite"/>
    </source>
</evidence>
<feature type="region of interest" description="Disordered" evidence="1">
    <location>
        <begin position="1249"/>
        <end position="1277"/>
    </location>
</feature>
<feature type="compositionally biased region" description="Basic and acidic residues" evidence="1">
    <location>
        <begin position="1083"/>
        <end position="1095"/>
    </location>
</feature>
<feature type="compositionally biased region" description="Polar residues" evidence="1">
    <location>
        <begin position="139"/>
        <end position="165"/>
    </location>
</feature>
<feature type="region of interest" description="Disordered" evidence="1">
    <location>
        <begin position="1304"/>
        <end position="1343"/>
    </location>
</feature>
<feature type="region of interest" description="Disordered" evidence="1">
    <location>
        <begin position="1581"/>
        <end position="1609"/>
    </location>
</feature>
<feature type="compositionally biased region" description="Basic and acidic residues" evidence="1">
    <location>
        <begin position="1304"/>
        <end position="1317"/>
    </location>
</feature>
<feature type="region of interest" description="Disordered" evidence="1">
    <location>
        <begin position="1421"/>
        <end position="1454"/>
    </location>
</feature>
<feature type="compositionally biased region" description="Polar residues" evidence="1">
    <location>
        <begin position="953"/>
        <end position="966"/>
    </location>
</feature>
<feature type="compositionally biased region" description="Pro residues" evidence="1">
    <location>
        <begin position="862"/>
        <end position="876"/>
    </location>
</feature>